<proteinExistence type="predicted"/>
<dbReference type="KEGG" id="caci:CLOAM0677"/>
<protein>
    <submittedName>
        <fullName evidence="1">Uncharacterized protein</fullName>
    </submittedName>
</protein>
<evidence type="ECO:0000313" key="1">
    <source>
        <dbReference type="EMBL" id="CAO80561.1"/>
    </source>
</evidence>
<dbReference type="EMBL" id="CU466930">
    <property type="protein sequence ID" value="CAO80561.1"/>
    <property type="molecule type" value="Genomic_DNA"/>
</dbReference>
<dbReference type="Proteomes" id="UP000002019">
    <property type="component" value="Chromosome"/>
</dbReference>
<accession>B0VGV2</accession>
<evidence type="ECO:0000313" key="2">
    <source>
        <dbReference type="Proteomes" id="UP000002019"/>
    </source>
</evidence>
<sequence length="343" mass="40357">MFYLKNNEIDEFVEFNKKMYPLRRGLEESILYKLHHPYISRTDDTFYPIIVAKDKNERFIGQFQRIPCKYYIDGELFDAFWGMDYIVEEASRGSAAGVFLAKKALKDDHFGMGLSPISFKLHLLLGEKHISDYYKYIRFRSLSNLLKFAISIVIKHPLRSRTISDYYPNIINIGGVCFQKKSNPSDINWEFENNNYIEFSRDKEFLSWRFGSYPKVFTTYTYGDESGTKAYFIIRNVIWKGFPFLLLVDYKYRGNTLQPLLKAVSKILKKSHNYGIITLSSFSDVDRALKHNHYIKFGSNGQIVTNVKINLSKQQIKQRKSIFVTFADSDADFFYGNKDWYEL</sequence>
<dbReference type="RefSeq" id="WP_015424421.1">
    <property type="nucleotide sequence ID" value="NC_020449.1"/>
</dbReference>
<dbReference type="HOGENOM" id="CLU_808217_0_0_0"/>
<gene>
    <name evidence="1" type="ordered locus">CLOAM0677</name>
</gene>
<dbReference type="OrthoDB" id="9795206at2"/>
<dbReference type="AlphaFoldDB" id="B0VGV2"/>
<keyword evidence="2" id="KW-1185">Reference proteome</keyword>
<reference evidence="1 2" key="1">
    <citation type="journal article" date="2008" name="J. Bacteriol.">
        <title>'Candidatus Cloacamonas acidaminovorans': genome sequence reconstruction provides a first glimpse of a new bacterial division.</title>
        <authorList>
            <person name="Pelletier E."/>
            <person name="Kreimeyer A."/>
            <person name="Bocs S."/>
            <person name="Rouy Z."/>
            <person name="Gyapay G."/>
            <person name="Chouari R."/>
            <person name="Riviere D."/>
            <person name="Ganesan A."/>
            <person name="Daegelen P."/>
            <person name="Sghir A."/>
            <person name="Cohen G.N."/>
            <person name="Medigue C."/>
            <person name="Weissenbach J."/>
            <person name="Le Paslier D."/>
        </authorList>
    </citation>
    <scope>NUCLEOTIDE SEQUENCE [LARGE SCALE GENOMIC DNA]</scope>
    <source>
        <strain evidence="2">Evry</strain>
    </source>
</reference>
<organism evidence="1 2">
    <name type="scientific">Cloacimonas acidaminovorans (strain Evry)</name>
    <dbReference type="NCBI Taxonomy" id="459349"/>
    <lineage>
        <taxon>Bacteria</taxon>
        <taxon>Pseudomonadati</taxon>
        <taxon>Candidatus Cloacimonadota</taxon>
        <taxon>Candidatus Cloacimonadia</taxon>
        <taxon>Candidatus Cloacimonadales</taxon>
        <taxon>Candidatus Cloacimonadaceae</taxon>
        <taxon>Candidatus Cloacimonas</taxon>
    </lineage>
</organism>
<dbReference type="eggNOG" id="ENOG502ZSPP">
    <property type="taxonomic scope" value="Bacteria"/>
</dbReference>
<name>B0VGV2_CLOAI</name>
<dbReference type="STRING" id="459349.CLOAM0677"/>